<dbReference type="Proteomes" id="UP000095280">
    <property type="component" value="Unplaced"/>
</dbReference>
<proteinExistence type="predicted"/>
<sequence>PADTSGARYYNPFLRLGGQRRPGRWRLQRLERRASPLVPASSPRPRRGRCRAAAAAGAAAATLSPDHRARVCPDQIDSSEETALKQEAYSARLTAHWDSQFGVQDAIEAYFKSQIVAPSSGRFRQRQRRRPEPTGGAARGQRQPSLRPMSTQTILSIPASLISPQSYLTMMMEGRTIACGEPAADWAAESSPH</sequence>
<dbReference type="WBParaSite" id="maker-unitig_35556-snap-gene-0.3-mRNA-1">
    <property type="protein sequence ID" value="maker-unitig_35556-snap-gene-0.3-mRNA-1"/>
    <property type="gene ID" value="maker-unitig_35556-snap-gene-0.3"/>
</dbReference>
<protein>
    <submittedName>
        <fullName evidence="3">Nuclear transcription factor Y subunit</fullName>
    </submittedName>
</protein>
<feature type="region of interest" description="Disordered" evidence="1">
    <location>
        <begin position="118"/>
        <end position="152"/>
    </location>
</feature>
<organism evidence="2 3">
    <name type="scientific">Macrostomum lignano</name>
    <dbReference type="NCBI Taxonomy" id="282301"/>
    <lineage>
        <taxon>Eukaryota</taxon>
        <taxon>Metazoa</taxon>
        <taxon>Spiralia</taxon>
        <taxon>Lophotrochozoa</taxon>
        <taxon>Platyhelminthes</taxon>
        <taxon>Rhabditophora</taxon>
        <taxon>Macrostomorpha</taxon>
        <taxon>Macrostomida</taxon>
        <taxon>Macrostomidae</taxon>
        <taxon>Macrostomum</taxon>
    </lineage>
</organism>
<evidence type="ECO:0000313" key="2">
    <source>
        <dbReference type="Proteomes" id="UP000095280"/>
    </source>
</evidence>
<name>A0A1I8FHZ2_9PLAT</name>
<evidence type="ECO:0000313" key="3">
    <source>
        <dbReference type="WBParaSite" id="maker-unitig_35556-snap-gene-0.3-mRNA-1"/>
    </source>
</evidence>
<accession>A0A1I8FHZ2</accession>
<reference evidence="3" key="1">
    <citation type="submission" date="2016-11" db="UniProtKB">
        <authorList>
            <consortium name="WormBaseParasite"/>
        </authorList>
    </citation>
    <scope>IDENTIFICATION</scope>
</reference>
<keyword evidence="2" id="KW-1185">Reference proteome</keyword>
<dbReference type="AlphaFoldDB" id="A0A1I8FHZ2"/>
<evidence type="ECO:0000256" key="1">
    <source>
        <dbReference type="SAM" id="MobiDB-lite"/>
    </source>
</evidence>
<feature type="compositionally biased region" description="Polar residues" evidence="1">
    <location>
        <begin position="142"/>
        <end position="152"/>
    </location>
</feature>